<evidence type="ECO:0000313" key="2">
    <source>
        <dbReference type="EMBL" id="KAL2520374.1"/>
    </source>
</evidence>
<protein>
    <submittedName>
        <fullName evidence="2">Uncharacterized protein</fullName>
    </submittedName>
</protein>
<feature type="compositionally biased region" description="Basic and acidic residues" evidence="1">
    <location>
        <begin position="29"/>
        <end position="43"/>
    </location>
</feature>
<name>A0ABD1U5V2_9LAMI</name>
<feature type="region of interest" description="Disordered" evidence="1">
    <location>
        <begin position="29"/>
        <end position="85"/>
    </location>
</feature>
<sequence length="112" mass="12681">MSIAHTLSNLVEQVQILVQENRTRSVVDGGCIKDEENGGDEIRAPAGSHSHPYSDPQDSRRYQPIDPLKEREHRPTRSASVFDQLGDKADSYQMRAQFCDGRRWDYPKGIPA</sequence>
<gene>
    <name evidence="2" type="ORF">Fot_24297</name>
</gene>
<evidence type="ECO:0000256" key="1">
    <source>
        <dbReference type="SAM" id="MobiDB-lite"/>
    </source>
</evidence>
<reference evidence="3" key="1">
    <citation type="submission" date="2024-07" db="EMBL/GenBank/DDBJ databases">
        <title>Two chromosome-level genome assemblies of Korean endemic species Abeliophyllum distichum and Forsythia ovata (Oleaceae).</title>
        <authorList>
            <person name="Jang H."/>
        </authorList>
    </citation>
    <scope>NUCLEOTIDE SEQUENCE [LARGE SCALE GENOMIC DNA]</scope>
</reference>
<feature type="compositionally biased region" description="Basic and acidic residues" evidence="1">
    <location>
        <begin position="57"/>
        <end position="75"/>
    </location>
</feature>
<dbReference type="Proteomes" id="UP001604277">
    <property type="component" value="Unassembled WGS sequence"/>
</dbReference>
<dbReference type="AlphaFoldDB" id="A0ABD1U5V2"/>
<dbReference type="EMBL" id="JBFOLJ010000007">
    <property type="protein sequence ID" value="KAL2520374.1"/>
    <property type="molecule type" value="Genomic_DNA"/>
</dbReference>
<accession>A0ABD1U5V2</accession>
<comment type="caution">
    <text evidence="2">The sequence shown here is derived from an EMBL/GenBank/DDBJ whole genome shotgun (WGS) entry which is preliminary data.</text>
</comment>
<keyword evidence="3" id="KW-1185">Reference proteome</keyword>
<proteinExistence type="predicted"/>
<evidence type="ECO:0000313" key="3">
    <source>
        <dbReference type="Proteomes" id="UP001604277"/>
    </source>
</evidence>
<organism evidence="2 3">
    <name type="scientific">Forsythia ovata</name>
    <dbReference type="NCBI Taxonomy" id="205694"/>
    <lineage>
        <taxon>Eukaryota</taxon>
        <taxon>Viridiplantae</taxon>
        <taxon>Streptophyta</taxon>
        <taxon>Embryophyta</taxon>
        <taxon>Tracheophyta</taxon>
        <taxon>Spermatophyta</taxon>
        <taxon>Magnoliopsida</taxon>
        <taxon>eudicotyledons</taxon>
        <taxon>Gunneridae</taxon>
        <taxon>Pentapetalae</taxon>
        <taxon>asterids</taxon>
        <taxon>lamiids</taxon>
        <taxon>Lamiales</taxon>
        <taxon>Oleaceae</taxon>
        <taxon>Forsythieae</taxon>
        <taxon>Forsythia</taxon>
    </lineage>
</organism>